<name>A0AAI9NE25_BORPT</name>
<accession>A0AAI9NE25</accession>
<protein>
    <submittedName>
        <fullName evidence="1">Uncharacterized protein</fullName>
    </submittedName>
</protein>
<dbReference type="AlphaFoldDB" id="A0AAI9NE25"/>
<sequence length="53" mass="5593">MAGATGGRRRLGLARRCMTVRASDQGQRNDFATLLLAGRRQGQAHRAGAAGRA</sequence>
<organism evidence="1 2">
    <name type="scientific">Bordetella pertussis CHLA-26</name>
    <dbReference type="NCBI Taxonomy" id="1331284"/>
    <lineage>
        <taxon>Bacteria</taxon>
        <taxon>Pseudomonadati</taxon>
        <taxon>Pseudomonadota</taxon>
        <taxon>Betaproteobacteria</taxon>
        <taxon>Burkholderiales</taxon>
        <taxon>Alcaligenaceae</taxon>
        <taxon>Bordetella</taxon>
    </lineage>
</organism>
<evidence type="ECO:0000313" key="1">
    <source>
        <dbReference type="EMBL" id="ETH29788.1"/>
    </source>
</evidence>
<evidence type="ECO:0000313" key="2">
    <source>
        <dbReference type="Proteomes" id="UP000018679"/>
    </source>
</evidence>
<comment type="caution">
    <text evidence="1">The sequence shown here is derived from an EMBL/GenBank/DDBJ whole genome shotgun (WGS) entry which is preliminary data.</text>
</comment>
<reference evidence="1 2" key="1">
    <citation type="journal article" date="2013" name="Genome Announc.">
        <title>Genome Sequences of 28 Bordetella pertussis U.S. Outbreak Strains Dating from 2010 to 2012.</title>
        <authorList>
            <person name="Harvill E.T."/>
            <person name="Goodfield L.L."/>
            <person name="Ivanov Y."/>
            <person name="Meyer J.A."/>
            <person name="Newth C."/>
            <person name="Cassiday P."/>
            <person name="Tondella M.L."/>
            <person name="Liao P."/>
            <person name="Zimmerman J."/>
            <person name="Meert K."/>
            <person name="Wessel D."/>
            <person name="Berger J."/>
            <person name="Dean J.M."/>
            <person name="Holubkov R."/>
            <person name="Burr J."/>
            <person name="Liu T."/>
            <person name="Brinkac L."/>
            <person name="Kim M."/>
            <person name="Losada L."/>
        </authorList>
    </citation>
    <scope>NUCLEOTIDE SEQUENCE [LARGE SCALE GENOMIC DNA]</scope>
    <source>
        <strain evidence="1 2">CHLA-26</strain>
    </source>
</reference>
<proteinExistence type="predicted"/>
<dbReference type="Proteomes" id="UP000018679">
    <property type="component" value="Unassembled WGS sequence"/>
</dbReference>
<gene>
    <name evidence="1" type="ORF">L566_0616</name>
</gene>
<dbReference type="EMBL" id="AXSB02000037">
    <property type="protein sequence ID" value="ETH29788.1"/>
    <property type="molecule type" value="Genomic_DNA"/>
</dbReference>